<dbReference type="RefSeq" id="WP_009482554.1">
    <property type="nucleotide sequence ID" value="NZ_BAFE01000056.1"/>
</dbReference>
<organism evidence="2 3">
    <name type="scientific">Mobilicoccus pelagius NBRC 104925</name>
    <dbReference type="NCBI Taxonomy" id="1089455"/>
    <lineage>
        <taxon>Bacteria</taxon>
        <taxon>Bacillati</taxon>
        <taxon>Actinomycetota</taxon>
        <taxon>Actinomycetes</taxon>
        <taxon>Micrococcales</taxon>
        <taxon>Dermatophilaceae</taxon>
        <taxon>Mobilicoccus</taxon>
    </lineage>
</organism>
<dbReference type="CDD" id="cd03801">
    <property type="entry name" value="GT4_PimA-like"/>
    <property type="match status" value="1"/>
</dbReference>
<dbReference type="PANTHER" id="PTHR46401">
    <property type="entry name" value="GLYCOSYLTRANSFERASE WBBK-RELATED"/>
    <property type="match status" value="1"/>
</dbReference>
<protein>
    <submittedName>
        <fullName evidence="2">Putative glycosyltransferase</fullName>
    </submittedName>
</protein>
<dbReference type="Pfam" id="PF13692">
    <property type="entry name" value="Glyco_trans_1_4"/>
    <property type="match status" value="1"/>
</dbReference>
<dbReference type="GO" id="GO:0016757">
    <property type="term" value="F:glycosyltransferase activity"/>
    <property type="evidence" value="ECO:0007669"/>
    <property type="project" value="TreeGrafter"/>
</dbReference>
<keyword evidence="3" id="KW-1185">Reference proteome</keyword>
<reference evidence="2 3" key="1">
    <citation type="submission" date="2012-02" db="EMBL/GenBank/DDBJ databases">
        <title>Whole genome shotgun sequence of Mobilicoccus pelagius NBRC 104925.</title>
        <authorList>
            <person name="Yoshida Y."/>
            <person name="Hosoyama A."/>
            <person name="Tsuchikane K."/>
            <person name="Katsumata H."/>
            <person name="Yamazaki S."/>
            <person name="Fujita N."/>
        </authorList>
    </citation>
    <scope>NUCLEOTIDE SEQUENCE [LARGE SCALE GENOMIC DNA]</scope>
    <source>
        <strain evidence="2 3">NBRC 104925</strain>
    </source>
</reference>
<accession>H5USE8</accession>
<dbReference type="Gene3D" id="3.40.50.2000">
    <property type="entry name" value="Glycogen Phosphorylase B"/>
    <property type="match status" value="2"/>
</dbReference>
<comment type="caution">
    <text evidence="2">The sequence shown here is derived from an EMBL/GenBank/DDBJ whole genome shotgun (WGS) entry which is preliminary data.</text>
</comment>
<dbReference type="Proteomes" id="UP000004367">
    <property type="component" value="Unassembled WGS sequence"/>
</dbReference>
<evidence type="ECO:0000313" key="2">
    <source>
        <dbReference type="EMBL" id="GAB48656.1"/>
    </source>
</evidence>
<proteinExistence type="predicted"/>
<name>H5USE8_9MICO</name>
<dbReference type="PANTHER" id="PTHR46401:SF2">
    <property type="entry name" value="GLYCOSYLTRANSFERASE WBBK-RELATED"/>
    <property type="match status" value="1"/>
</dbReference>
<dbReference type="STRING" id="1089455.MOPEL_078_00450"/>
<dbReference type="GO" id="GO:0009103">
    <property type="term" value="P:lipopolysaccharide biosynthetic process"/>
    <property type="evidence" value="ECO:0007669"/>
    <property type="project" value="TreeGrafter"/>
</dbReference>
<dbReference type="eggNOG" id="COG0438">
    <property type="taxonomic scope" value="Bacteria"/>
</dbReference>
<dbReference type="OrthoDB" id="9810929at2"/>
<gene>
    <name evidence="2" type="ORF">MOPEL_078_00450</name>
</gene>
<sequence>MDAPSPTGGPLRIAVVCEGDPSDPTEWSGTPFGIVGGLNALGVDVVPVTGAPSGRTAALFRDVIAVAGVRPEGIRSSGIGRALRVAREVAPLTATYGNLGTAWVWASLRRRGPVDGVVQIGSSYEVRHPRVVTFEDMTVRQAIDEGQYRWGVMSSLQIEKRIARQRRVYEHAVAVTVATPWAGRSVVSDYGIPCGKVAAVGFGRNHHVAPVEREWGSPRFLFVGVDWERKNGDAVVAAFREVRKLRPDATLDLVGGHPPVDECGVVGHGRLRLDDPTDGEVLAGLFASSTCLVMPSRFEAGGIVYLEAAAAGLPVIGTTKGGAPDLIGPGGFVVDPLDQGALVTAMVQMCEKDIARAFGARAAQRVAAFTWEMVAARLLDAMGFGFAEAQPVSW</sequence>
<dbReference type="EMBL" id="BAFE01000056">
    <property type="protein sequence ID" value="GAB48656.1"/>
    <property type="molecule type" value="Genomic_DNA"/>
</dbReference>
<evidence type="ECO:0000256" key="1">
    <source>
        <dbReference type="ARBA" id="ARBA00022679"/>
    </source>
</evidence>
<keyword evidence="1 2" id="KW-0808">Transferase</keyword>
<evidence type="ECO:0000313" key="3">
    <source>
        <dbReference type="Proteomes" id="UP000004367"/>
    </source>
</evidence>
<dbReference type="SUPFAM" id="SSF53756">
    <property type="entry name" value="UDP-Glycosyltransferase/glycogen phosphorylase"/>
    <property type="match status" value="1"/>
</dbReference>
<dbReference type="AlphaFoldDB" id="H5USE8"/>